<evidence type="ECO:0000259" key="8">
    <source>
        <dbReference type="Pfam" id="PF01288"/>
    </source>
</evidence>
<dbReference type="InterPro" id="IPR000550">
    <property type="entry name" value="Hppk"/>
</dbReference>
<keyword evidence="4" id="KW-0547">Nucleotide-binding</keyword>
<evidence type="ECO:0000313" key="10">
    <source>
        <dbReference type="Proteomes" id="UP000646745"/>
    </source>
</evidence>
<keyword evidence="3" id="KW-0808">Transferase</keyword>
<dbReference type="Proteomes" id="UP000646745">
    <property type="component" value="Unassembled WGS sequence"/>
</dbReference>
<evidence type="ECO:0000256" key="6">
    <source>
        <dbReference type="ARBA" id="ARBA00022840"/>
    </source>
</evidence>
<evidence type="ECO:0000256" key="4">
    <source>
        <dbReference type="ARBA" id="ARBA00022741"/>
    </source>
</evidence>
<dbReference type="EC" id="2.7.6.3" evidence="2"/>
<protein>
    <recommendedName>
        <fullName evidence="2">2-amino-4-hydroxy-6-hydroxymethyldihydropteridine diphosphokinase</fullName>
        <ecNumber evidence="2">2.7.6.3</ecNumber>
    </recommendedName>
</protein>
<evidence type="ECO:0000256" key="5">
    <source>
        <dbReference type="ARBA" id="ARBA00022777"/>
    </source>
</evidence>
<keyword evidence="7" id="KW-0289">Folate biosynthesis</keyword>
<evidence type="ECO:0000256" key="1">
    <source>
        <dbReference type="ARBA" id="ARBA00005051"/>
    </source>
</evidence>
<comment type="pathway">
    <text evidence="1">Cofactor biosynthesis; tetrahydrofolate biosynthesis; 2-amino-4-hydroxy-6-hydroxymethyl-7,8-dihydropteridine diphosphate from 7,8-dihydroneopterin triphosphate: step 4/4.</text>
</comment>
<evidence type="ECO:0000256" key="3">
    <source>
        <dbReference type="ARBA" id="ARBA00022679"/>
    </source>
</evidence>
<keyword evidence="5" id="KW-0418">Kinase</keyword>
<dbReference type="NCBIfam" id="TIGR01498">
    <property type="entry name" value="folK"/>
    <property type="match status" value="1"/>
</dbReference>
<dbReference type="PANTHER" id="PTHR43071">
    <property type="entry name" value="2-AMINO-4-HYDROXY-6-HYDROXYMETHYLDIHYDROPTERIDINE PYROPHOSPHOKINASE"/>
    <property type="match status" value="1"/>
</dbReference>
<dbReference type="Pfam" id="PF01288">
    <property type="entry name" value="HPPK"/>
    <property type="match status" value="1"/>
</dbReference>
<reference evidence="10" key="1">
    <citation type="journal article" date="2019" name="Int. J. Syst. Evol. Microbiol.">
        <title>The Global Catalogue of Microorganisms (GCM) 10K type strain sequencing project: providing services to taxonomists for standard genome sequencing and annotation.</title>
        <authorList>
            <consortium name="The Broad Institute Genomics Platform"/>
            <consortium name="The Broad Institute Genome Sequencing Center for Infectious Disease"/>
            <person name="Wu L."/>
            <person name="Ma J."/>
        </authorList>
    </citation>
    <scope>NUCLEOTIDE SEQUENCE [LARGE SCALE GENOMIC DNA]</scope>
    <source>
        <strain evidence="10">KCTC 32998</strain>
    </source>
</reference>
<evidence type="ECO:0000256" key="7">
    <source>
        <dbReference type="ARBA" id="ARBA00022909"/>
    </source>
</evidence>
<sequence length="168" mass="18197">MPLAVLGLGSNIAREHHLRQALAALETLAAPQPLAISPVVESAPVGFDDARHFYNLVVAFETPLSPQALEAECKTIERANGRPSGPAKLVARTLDIDLLLWGDAVGRFGDVNLPREDILHYAFVLHPLSLLFPDHCHPTNGRSFADLWATFDAAAQPHERVAADWLGG</sequence>
<gene>
    <name evidence="9" type="primary">folK-2</name>
    <name evidence="9" type="ORF">GCM10009038_14420</name>
</gene>
<dbReference type="SUPFAM" id="SSF55083">
    <property type="entry name" value="6-hydroxymethyl-7,8-dihydropterin pyrophosphokinase, HPPK"/>
    <property type="match status" value="1"/>
</dbReference>
<dbReference type="RefSeq" id="WP_189443998.1">
    <property type="nucleotide sequence ID" value="NZ_BMZI01000003.1"/>
</dbReference>
<keyword evidence="6" id="KW-0067">ATP-binding</keyword>
<dbReference type="EMBL" id="BMZI01000003">
    <property type="protein sequence ID" value="GHB16889.1"/>
    <property type="molecule type" value="Genomic_DNA"/>
</dbReference>
<dbReference type="Gene3D" id="3.30.70.560">
    <property type="entry name" value="7,8-Dihydro-6-hydroxymethylpterin-pyrophosphokinase HPPK"/>
    <property type="match status" value="1"/>
</dbReference>
<dbReference type="PANTHER" id="PTHR43071:SF2">
    <property type="entry name" value="2-AMINO-4-HYDROXY-6-HYDROXYMETHYLDIHYDROPTERIDINE PYROPHOSPHOKINASE"/>
    <property type="match status" value="1"/>
</dbReference>
<keyword evidence="10" id="KW-1185">Reference proteome</keyword>
<name>A0ABQ3DVV5_9GAMM</name>
<evidence type="ECO:0000256" key="2">
    <source>
        <dbReference type="ARBA" id="ARBA00013253"/>
    </source>
</evidence>
<evidence type="ECO:0000313" key="9">
    <source>
        <dbReference type="EMBL" id="GHB16889.1"/>
    </source>
</evidence>
<organism evidence="9 10">
    <name type="scientific">Salinicola rhizosphaerae</name>
    <dbReference type="NCBI Taxonomy" id="1443141"/>
    <lineage>
        <taxon>Bacteria</taxon>
        <taxon>Pseudomonadati</taxon>
        <taxon>Pseudomonadota</taxon>
        <taxon>Gammaproteobacteria</taxon>
        <taxon>Oceanospirillales</taxon>
        <taxon>Halomonadaceae</taxon>
        <taxon>Salinicola</taxon>
    </lineage>
</organism>
<proteinExistence type="predicted"/>
<accession>A0ABQ3DVV5</accession>
<dbReference type="CDD" id="cd00483">
    <property type="entry name" value="HPPK"/>
    <property type="match status" value="1"/>
</dbReference>
<comment type="caution">
    <text evidence="9">The sequence shown here is derived from an EMBL/GenBank/DDBJ whole genome shotgun (WGS) entry which is preliminary data.</text>
</comment>
<dbReference type="InterPro" id="IPR035907">
    <property type="entry name" value="Hppk_sf"/>
</dbReference>
<feature type="domain" description="7,8-dihydro-6-hydroxymethylpterin-pyrophosphokinase" evidence="8">
    <location>
        <begin position="5"/>
        <end position="130"/>
    </location>
</feature>